<feature type="transmembrane region" description="Helical" evidence="7">
    <location>
        <begin position="20"/>
        <end position="41"/>
    </location>
</feature>
<dbReference type="InterPro" id="IPR035906">
    <property type="entry name" value="MetI-like_sf"/>
</dbReference>
<evidence type="ECO:0000256" key="5">
    <source>
        <dbReference type="ARBA" id="ARBA00022989"/>
    </source>
</evidence>
<dbReference type="EMBL" id="JAGTPX010000012">
    <property type="protein sequence ID" value="MBR8670494.1"/>
    <property type="molecule type" value="Genomic_DNA"/>
</dbReference>
<name>A0A941GD95_NIACI</name>
<dbReference type="PANTHER" id="PTHR43744">
    <property type="entry name" value="ABC TRANSPORTER PERMEASE PROTEIN MG189-RELATED-RELATED"/>
    <property type="match status" value="1"/>
</dbReference>
<feature type="transmembrane region" description="Helical" evidence="7">
    <location>
        <begin position="146"/>
        <end position="167"/>
    </location>
</feature>
<dbReference type="GO" id="GO:0055085">
    <property type="term" value="P:transmembrane transport"/>
    <property type="evidence" value="ECO:0007669"/>
    <property type="project" value="InterPro"/>
</dbReference>
<dbReference type="CDD" id="cd06261">
    <property type="entry name" value="TM_PBP2"/>
    <property type="match status" value="1"/>
</dbReference>
<gene>
    <name evidence="9" type="ORF">KD144_13120</name>
</gene>
<keyword evidence="2 7" id="KW-0813">Transport</keyword>
<dbReference type="Pfam" id="PF00528">
    <property type="entry name" value="BPD_transp_1"/>
    <property type="match status" value="1"/>
</dbReference>
<dbReference type="InterPro" id="IPR000515">
    <property type="entry name" value="MetI-like"/>
</dbReference>
<protein>
    <submittedName>
        <fullName evidence="9">Carbohydrate ABC transporter permease</fullName>
    </submittedName>
</protein>
<organism evidence="9">
    <name type="scientific">Niallia circulans</name>
    <name type="common">Bacillus circulans</name>
    <dbReference type="NCBI Taxonomy" id="1397"/>
    <lineage>
        <taxon>Bacteria</taxon>
        <taxon>Bacillati</taxon>
        <taxon>Bacillota</taxon>
        <taxon>Bacilli</taxon>
        <taxon>Bacillales</taxon>
        <taxon>Bacillaceae</taxon>
        <taxon>Niallia</taxon>
    </lineage>
</organism>
<feature type="transmembrane region" description="Helical" evidence="7">
    <location>
        <begin position="113"/>
        <end position="134"/>
    </location>
</feature>
<feature type="transmembrane region" description="Helical" evidence="7">
    <location>
        <begin position="246"/>
        <end position="268"/>
    </location>
</feature>
<feature type="domain" description="ABC transmembrane type-1" evidence="8">
    <location>
        <begin position="78"/>
        <end position="268"/>
    </location>
</feature>
<reference evidence="9" key="1">
    <citation type="submission" date="2021-04" db="EMBL/GenBank/DDBJ databases">
        <title>Genomic analysis of electroactive and textile dye degrading Bacillus circulans strain: DC10 isolated from constructed wetland-microbial fuel cells treating textile dye wastewaters.</title>
        <authorList>
            <person name="Patel D.U."/>
            <person name="Desai C.R."/>
        </authorList>
    </citation>
    <scope>NUCLEOTIDE SEQUENCE</scope>
    <source>
        <strain evidence="9">DC10</strain>
    </source>
</reference>
<comment type="similarity">
    <text evidence="7">Belongs to the binding-protein-dependent transport system permease family.</text>
</comment>
<dbReference type="PANTHER" id="PTHR43744:SF12">
    <property type="entry name" value="ABC TRANSPORTER PERMEASE PROTEIN MG189-RELATED"/>
    <property type="match status" value="1"/>
</dbReference>
<dbReference type="GO" id="GO:0005886">
    <property type="term" value="C:plasma membrane"/>
    <property type="evidence" value="ECO:0007669"/>
    <property type="project" value="UniProtKB-SubCell"/>
</dbReference>
<keyword evidence="3" id="KW-1003">Cell membrane</keyword>
<dbReference type="AlphaFoldDB" id="A0A941GD95"/>
<evidence type="ECO:0000256" key="1">
    <source>
        <dbReference type="ARBA" id="ARBA00004651"/>
    </source>
</evidence>
<evidence type="ECO:0000256" key="3">
    <source>
        <dbReference type="ARBA" id="ARBA00022475"/>
    </source>
</evidence>
<dbReference type="PROSITE" id="PS50928">
    <property type="entry name" value="ABC_TM1"/>
    <property type="match status" value="1"/>
</dbReference>
<evidence type="ECO:0000256" key="4">
    <source>
        <dbReference type="ARBA" id="ARBA00022692"/>
    </source>
</evidence>
<keyword evidence="5 7" id="KW-1133">Transmembrane helix</keyword>
<comment type="caution">
    <text evidence="9">The sequence shown here is derived from an EMBL/GenBank/DDBJ whole genome shotgun (WGS) entry which is preliminary data.</text>
</comment>
<dbReference type="RefSeq" id="WP_016204064.1">
    <property type="nucleotide sequence ID" value="NZ_JAGTPX020000011.1"/>
</dbReference>
<evidence type="ECO:0000313" key="9">
    <source>
        <dbReference type="EMBL" id="MBR8670494.1"/>
    </source>
</evidence>
<keyword evidence="6 7" id="KW-0472">Membrane</keyword>
<proteinExistence type="inferred from homology"/>
<evidence type="ECO:0000256" key="6">
    <source>
        <dbReference type="ARBA" id="ARBA00023136"/>
    </source>
</evidence>
<evidence type="ECO:0000259" key="8">
    <source>
        <dbReference type="PROSITE" id="PS50928"/>
    </source>
</evidence>
<dbReference type="Gene3D" id="1.10.3720.10">
    <property type="entry name" value="MetI-like"/>
    <property type="match status" value="1"/>
</dbReference>
<evidence type="ECO:0000256" key="7">
    <source>
        <dbReference type="RuleBase" id="RU363032"/>
    </source>
</evidence>
<accession>A0A941GD95</accession>
<feature type="transmembrane region" description="Helical" evidence="7">
    <location>
        <begin position="188"/>
        <end position="211"/>
    </location>
</feature>
<evidence type="ECO:0000256" key="2">
    <source>
        <dbReference type="ARBA" id="ARBA00022448"/>
    </source>
</evidence>
<dbReference type="SUPFAM" id="SSF161098">
    <property type="entry name" value="MetI-like"/>
    <property type="match status" value="1"/>
</dbReference>
<keyword evidence="4 7" id="KW-0812">Transmembrane</keyword>
<feature type="transmembrane region" description="Helical" evidence="7">
    <location>
        <begin position="78"/>
        <end position="101"/>
    </location>
</feature>
<comment type="subcellular location">
    <subcellularLocation>
        <location evidence="1 7">Cell membrane</location>
        <topology evidence="1 7">Multi-pass membrane protein</topology>
    </subcellularLocation>
</comment>
<sequence length="284" mass="31806">MKNTISMKKLERMTSVIKYIVLFFFGIVLMAPFVWMISVGFDRTANIVMPFPPRLIPEAISSFNYGIVFENGRLIQSYINSAIVTVSSVFLSVSASLLAGYAFSKGKFKGKRILFVIVLCTLMIPMEPRLIPLYTFFNKLGLLNTFWPLILPSIISGMLIFLCKQFFDQLPDTLREAAQIDGAGEFKIFFRVYLPLAGPIAATMVILSFIWSWNDFMWPLVVINDLNLQTIPLYLASFSLENGSSLGGLTMALATVSVLPIVIVYLFLQKYIIQSIALSGVKGE</sequence>